<keyword evidence="9" id="KW-1185">Reference proteome</keyword>
<proteinExistence type="predicted"/>
<evidence type="ECO:0000313" key="7">
    <source>
        <dbReference type="EMBL" id="RSK76038.1"/>
    </source>
</evidence>
<dbReference type="GO" id="GO:0022857">
    <property type="term" value="F:transmembrane transporter activity"/>
    <property type="evidence" value="ECO:0007669"/>
    <property type="project" value="InterPro"/>
</dbReference>
<evidence type="ECO:0000256" key="3">
    <source>
        <dbReference type="ARBA" id="ARBA00022692"/>
    </source>
</evidence>
<dbReference type="AlphaFoldDB" id="A0A5E5PBB0"/>
<dbReference type="Proteomes" id="UP000270216">
    <property type="component" value="Unassembled WGS sequence"/>
</dbReference>
<keyword evidence="4 6" id="KW-1133">Transmembrane helix</keyword>
<keyword evidence="3 6" id="KW-0812">Transmembrane</keyword>
<evidence type="ECO:0000313" key="10">
    <source>
        <dbReference type="Proteomes" id="UP000364291"/>
    </source>
</evidence>
<accession>A0A5E5PBB0</accession>
<organism evidence="8 10">
    <name type="scientific">Pandoraea apista</name>
    <dbReference type="NCBI Taxonomy" id="93218"/>
    <lineage>
        <taxon>Bacteria</taxon>
        <taxon>Pseudomonadati</taxon>
        <taxon>Pseudomonadota</taxon>
        <taxon>Betaproteobacteria</taxon>
        <taxon>Burkholderiales</taxon>
        <taxon>Burkholderiaceae</taxon>
        <taxon>Pandoraea</taxon>
    </lineage>
</organism>
<evidence type="ECO:0000256" key="6">
    <source>
        <dbReference type="SAM" id="Phobius"/>
    </source>
</evidence>
<dbReference type="PANTHER" id="PTHR32196">
    <property type="entry name" value="ABC TRANSPORTER PERMEASE PROTEIN YPHD-RELATED-RELATED"/>
    <property type="match status" value="1"/>
</dbReference>
<feature type="transmembrane region" description="Helical" evidence="6">
    <location>
        <begin position="234"/>
        <end position="253"/>
    </location>
</feature>
<evidence type="ECO:0000256" key="2">
    <source>
        <dbReference type="ARBA" id="ARBA00022475"/>
    </source>
</evidence>
<dbReference type="OrthoDB" id="8843934at2"/>
<protein>
    <submittedName>
        <fullName evidence="8">ABC transporter permease</fullName>
    </submittedName>
</protein>
<feature type="transmembrane region" description="Helical" evidence="6">
    <location>
        <begin position="260"/>
        <end position="278"/>
    </location>
</feature>
<feature type="transmembrane region" description="Helical" evidence="6">
    <location>
        <begin position="64"/>
        <end position="82"/>
    </location>
</feature>
<evidence type="ECO:0000256" key="4">
    <source>
        <dbReference type="ARBA" id="ARBA00022989"/>
    </source>
</evidence>
<evidence type="ECO:0000256" key="5">
    <source>
        <dbReference type="ARBA" id="ARBA00023136"/>
    </source>
</evidence>
<evidence type="ECO:0000313" key="8">
    <source>
        <dbReference type="EMBL" id="VVG73921.1"/>
    </source>
</evidence>
<dbReference type="Proteomes" id="UP000364291">
    <property type="component" value="Unassembled WGS sequence"/>
</dbReference>
<sequence length="316" mass="32352">MQRFDRVPPALWIGVALLVVCWVAVPRFGTVSNLANLSRVASILLLAALGQTLVIIVRGIDFSIGSAVALFSVTAVMTGAQYGTGGAFALAALAVLALGLVNGVLIGVMQAPPFLVTLGSMIAVHGLCGAMVGGMPLDAPPDIDFSTLVQTSWLGMSAPLWLALGSFVLVGITLRFTRFGRECFALGSNEAAARLAGIPVRRRVVGAYLFNALLVAAAGAVLTSRLGSGQPNLYPGLPFEAIAACAIGGVPLAGGKGSALHALIGVLILTIVVNALVLLNLPSLVQNMLLGIVIVGAVLARQTGMNGRRLRVSRAG</sequence>
<dbReference type="EMBL" id="RWHX01000055">
    <property type="protein sequence ID" value="RSK76038.1"/>
    <property type="molecule type" value="Genomic_DNA"/>
</dbReference>
<dbReference type="CDD" id="cd06579">
    <property type="entry name" value="TM_PBP1_transp_AraH_like"/>
    <property type="match status" value="1"/>
</dbReference>
<reference evidence="8 10" key="2">
    <citation type="submission" date="2019-08" db="EMBL/GenBank/DDBJ databases">
        <authorList>
            <person name="Peeters C."/>
        </authorList>
    </citation>
    <scope>NUCLEOTIDE SEQUENCE [LARGE SCALE GENOMIC DNA]</scope>
    <source>
        <strain evidence="8 10">LMG 18089</strain>
    </source>
</reference>
<dbReference type="GO" id="GO:0005886">
    <property type="term" value="C:plasma membrane"/>
    <property type="evidence" value="ECO:0007669"/>
    <property type="project" value="UniProtKB-SubCell"/>
</dbReference>
<evidence type="ECO:0000256" key="1">
    <source>
        <dbReference type="ARBA" id="ARBA00004651"/>
    </source>
</evidence>
<feature type="transmembrane region" description="Helical" evidence="6">
    <location>
        <begin position="7"/>
        <end position="25"/>
    </location>
</feature>
<gene>
    <name evidence="7" type="ORF">EJE83_21975</name>
    <name evidence="8" type="ORF">PAP18089_04931</name>
</gene>
<name>A0A5E5PBB0_9BURK</name>
<dbReference type="EMBL" id="CABPSX010000014">
    <property type="protein sequence ID" value="VVG73921.1"/>
    <property type="molecule type" value="Genomic_DNA"/>
</dbReference>
<dbReference type="RefSeq" id="WP_094067632.1">
    <property type="nucleotide sequence ID" value="NZ_CABPSX010000014.1"/>
</dbReference>
<comment type="subcellular location">
    <subcellularLocation>
        <location evidence="1">Cell membrane</location>
        <topology evidence="1">Multi-pass membrane protein</topology>
    </subcellularLocation>
</comment>
<feature type="transmembrane region" description="Helical" evidence="6">
    <location>
        <begin position="115"/>
        <end position="133"/>
    </location>
</feature>
<dbReference type="PANTHER" id="PTHR32196:SF72">
    <property type="entry name" value="RIBOSE IMPORT PERMEASE PROTEIN RBSC"/>
    <property type="match status" value="1"/>
</dbReference>
<evidence type="ECO:0000313" key="9">
    <source>
        <dbReference type="Proteomes" id="UP000270216"/>
    </source>
</evidence>
<dbReference type="Pfam" id="PF02653">
    <property type="entry name" value="BPD_transp_2"/>
    <property type="match status" value="1"/>
</dbReference>
<feature type="transmembrane region" description="Helical" evidence="6">
    <location>
        <begin position="37"/>
        <end position="57"/>
    </location>
</feature>
<dbReference type="InterPro" id="IPR001851">
    <property type="entry name" value="ABC_transp_permease"/>
</dbReference>
<keyword evidence="5 6" id="KW-0472">Membrane</keyword>
<keyword evidence="2" id="KW-1003">Cell membrane</keyword>
<reference evidence="7 9" key="1">
    <citation type="submission" date="2018-12" db="EMBL/GenBank/DDBJ databases">
        <title>Whole genome sequence of a Pandoraea apista isolate from a patient with cystic fibrosis.</title>
        <authorList>
            <person name="Kenna D.T."/>
            <person name="Turton J.F."/>
        </authorList>
    </citation>
    <scope>NUCLEOTIDE SEQUENCE [LARGE SCALE GENOMIC DNA]</scope>
    <source>
        <strain evidence="7 9">Pa13324</strain>
    </source>
</reference>
<feature type="transmembrane region" description="Helical" evidence="6">
    <location>
        <begin position="88"/>
        <end position="108"/>
    </location>
</feature>
<feature type="transmembrane region" description="Helical" evidence="6">
    <location>
        <begin position="204"/>
        <end position="222"/>
    </location>
</feature>
<feature type="transmembrane region" description="Helical" evidence="6">
    <location>
        <begin position="153"/>
        <end position="174"/>
    </location>
</feature>
<feature type="transmembrane region" description="Helical" evidence="6">
    <location>
        <begin position="284"/>
        <end position="301"/>
    </location>
</feature>